<dbReference type="EC" id="6.1.1.11" evidence="4"/>
<reference evidence="18" key="1">
    <citation type="submission" date="2018-05" db="EMBL/GenBank/DDBJ databases">
        <authorList>
            <person name="Lanie J.A."/>
            <person name="Ng W.-L."/>
            <person name="Kazmierczak K.M."/>
            <person name="Andrzejewski T.M."/>
            <person name="Davidsen T.M."/>
            <person name="Wayne K.J."/>
            <person name="Tettelin H."/>
            <person name="Glass J.I."/>
            <person name="Rusch D."/>
            <person name="Podicherti R."/>
            <person name="Tsui H.-C.T."/>
            <person name="Winkler M.E."/>
        </authorList>
    </citation>
    <scope>NUCLEOTIDE SEQUENCE</scope>
</reference>
<keyword evidence="7" id="KW-0547">Nucleotide-binding</keyword>
<comment type="similarity">
    <text evidence="3">Belongs to the class-II aminoacyl-tRNA synthetase family. Type-1 seryl-tRNA synthetase subfamily.</text>
</comment>
<evidence type="ECO:0000256" key="5">
    <source>
        <dbReference type="ARBA" id="ARBA00022490"/>
    </source>
</evidence>
<evidence type="ECO:0000256" key="6">
    <source>
        <dbReference type="ARBA" id="ARBA00022598"/>
    </source>
</evidence>
<dbReference type="Pfam" id="PF02403">
    <property type="entry name" value="Seryl_tRNA_N"/>
    <property type="match status" value="1"/>
</dbReference>
<evidence type="ECO:0000256" key="7">
    <source>
        <dbReference type="ARBA" id="ARBA00022741"/>
    </source>
</evidence>
<dbReference type="Gene3D" id="3.30.930.10">
    <property type="entry name" value="Bira Bifunctional Protein, Domain 2"/>
    <property type="match status" value="1"/>
</dbReference>
<evidence type="ECO:0000256" key="13">
    <source>
        <dbReference type="ARBA" id="ARBA00039158"/>
    </source>
</evidence>
<evidence type="ECO:0000256" key="9">
    <source>
        <dbReference type="ARBA" id="ARBA00022917"/>
    </source>
</evidence>
<comment type="catalytic activity">
    <reaction evidence="14">
        <text>tRNA(Sec) + L-serine + ATP = L-seryl-tRNA(Sec) + AMP + diphosphate + H(+)</text>
        <dbReference type="Rhea" id="RHEA:42580"/>
        <dbReference type="Rhea" id="RHEA-COMP:9742"/>
        <dbReference type="Rhea" id="RHEA-COMP:10128"/>
        <dbReference type="ChEBI" id="CHEBI:15378"/>
        <dbReference type="ChEBI" id="CHEBI:30616"/>
        <dbReference type="ChEBI" id="CHEBI:33019"/>
        <dbReference type="ChEBI" id="CHEBI:33384"/>
        <dbReference type="ChEBI" id="CHEBI:78442"/>
        <dbReference type="ChEBI" id="CHEBI:78533"/>
        <dbReference type="ChEBI" id="CHEBI:456215"/>
        <dbReference type="EC" id="6.1.1.11"/>
    </reaction>
</comment>
<proteinExistence type="inferred from homology"/>
<dbReference type="PANTHER" id="PTHR43697">
    <property type="entry name" value="SERYL-TRNA SYNTHETASE"/>
    <property type="match status" value="1"/>
</dbReference>
<evidence type="ECO:0000313" key="18">
    <source>
        <dbReference type="EMBL" id="SVB09625.1"/>
    </source>
</evidence>
<dbReference type="InterPro" id="IPR010978">
    <property type="entry name" value="tRNA-bd_arm"/>
</dbReference>
<dbReference type="GO" id="GO:0006434">
    <property type="term" value="P:seryl-tRNA aminoacylation"/>
    <property type="evidence" value="ECO:0007669"/>
    <property type="project" value="InterPro"/>
</dbReference>
<dbReference type="InterPro" id="IPR002317">
    <property type="entry name" value="Ser-tRNA-ligase_type_1"/>
</dbReference>
<comment type="subcellular location">
    <subcellularLocation>
        <location evidence="1">Cytoplasm</location>
    </subcellularLocation>
</comment>
<evidence type="ECO:0000256" key="2">
    <source>
        <dbReference type="ARBA" id="ARBA00005045"/>
    </source>
</evidence>
<comment type="pathway">
    <text evidence="2">Aminoacyl-tRNA biosynthesis; selenocysteinyl-tRNA(Sec) biosynthesis; L-seryl-tRNA(Sec) from L-serine and tRNA(Sec): step 1/1.</text>
</comment>
<keyword evidence="6" id="KW-0436">Ligase</keyword>
<name>A0A382B762_9ZZZZ</name>
<dbReference type="Gene3D" id="1.10.287.40">
    <property type="entry name" value="Serine-tRNA synthetase, tRNA binding domain"/>
    <property type="match status" value="1"/>
</dbReference>
<dbReference type="NCBIfam" id="TIGR00414">
    <property type="entry name" value="serS"/>
    <property type="match status" value="1"/>
</dbReference>
<dbReference type="PIRSF" id="PIRSF001529">
    <property type="entry name" value="Ser-tRNA-synth_IIa"/>
    <property type="match status" value="1"/>
</dbReference>
<dbReference type="SUPFAM" id="SSF55681">
    <property type="entry name" value="Class II aaRS and biotin synthetases"/>
    <property type="match status" value="1"/>
</dbReference>
<evidence type="ECO:0000256" key="10">
    <source>
        <dbReference type="ARBA" id="ARBA00023146"/>
    </source>
</evidence>
<dbReference type="EMBL" id="UINC01028515">
    <property type="protein sequence ID" value="SVB09625.1"/>
    <property type="molecule type" value="Genomic_DNA"/>
</dbReference>
<dbReference type="InterPro" id="IPR006195">
    <property type="entry name" value="aa-tRNA-synth_II"/>
</dbReference>
<evidence type="ECO:0000256" key="15">
    <source>
        <dbReference type="ARBA" id="ARBA00048823"/>
    </source>
</evidence>
<evidence type="ECO:0000256" key="16">
    <source>
        <dbReference type="SAM" id="Coils"/>
    </source>
</evidence>
<evidence type="ECO:0000256" key="11">
    <source>
        <dbReference type="ARBA" id="ARBA00031113"/>
    </source>
</evidence>
<keyword evidence="5" id="KW-0963">Cytoplasm</keyword>
<protein>
    <recommendedName>
        <fullName evidence="13">Serine--tRNA ligase</fullName>
        <ecNumber evidence="4">6.1.1.11</ecNumber>
    </recommendedName>
    <alternativeName>
        <fullName evidence="11">Seryl-tRNA synthetase</fullName>
    </alternativeName>
    <alternativeName>
        <fullName evidence="12">Seryl-tRNA(Ser/Sec) synthetase</fullName>
    </alternativeName>
</protein>
<feature type="domain" description="Aminoacyl-transfer RNA synthetases class-II family profile" evidence="17">
    <location>
        <begin position="195"/>
        <end position="412"/>
    </location>
</feature>
<dbReference type="GO" id="GO:0005737">
    <property type="term" value="C:cytoplasm"/>
    <property type="evidence" value="ECO:0007669"/>
    <property type="project" value="UniProtKB-SubCell"/>
</dbReference>
<comment type="catalytic activity">
    <reaction evidence="15">
        <text>tRNA(Ser) + L-serine + ATP = L-seryl-tRNA(Ser) + AMP + diphosphate + H(+)</text>
        <dbReference type="Rhea" id="RHEA:12292"/>
        <dbReference type="Rhea" id="RHEA-COMP:9669"/>
        <dbReference type="Rhea" id="RHEA-COMP:9703"/>
        <dbReference type="ChEBI" id="CHEBI:15378"/>
        <dbReference type="ChEBI" id="CHEBI:30616"/>
        <dbReference type="ChEBI" id="CHEBI:33019"/>
        <dbReference type="ChEBI" id="CHEBI:33384"/>
        <dbReference type="ChEBI" id="CHEBI:78442"/>
        <dbReference type="ChEBI" id="CHEBI:78533"/>
        <dbReference type="ChEBI" id="CHEBI:456215"/>
        <dbReference type="EC" id="6.1.1.11"/>
    </reaction>
</comment>
<feature type="coiled-coil region" evidence="16">
    <location>
        <begin position="71"/>
        <end position="98"/>
    </location>
</feature>
<dbReference type="InterPro" id="IPR015866">
    <property type="entry name" value="Ser-tRNA-synth_1_N"/>
</dbReference>
<dbReference type="PROSITE" id="PS50862">
    <property type="entry name" value="AA_TRNA_LIGASE_II"/>
    <property type="match status" value="1"/>
</dbReference>
<dbReference type="InterPro" id="IPR002314">
    <property type="entry name" value="aa-tRNA-synt_IIb"/>
</dbReference>
<dbReference type="PRINTS" id="PR00981">
    <property type="entry name" value="TRNASYNTHSER"/>
</dbReference>
<dbReference type="AlphaFoldDB" id="A0A382B762"/>
<evidence type="ECO:0000256" key="1">
    <source>
        <dbReference type="ARBA" id="ARBA00004496"/>
    </source>
</evidence>
<dbReference type="Pfam" id="PF00587">
    <property type="entry name" value="tRNA-synt_2b"/>
    <property type="match status" value="1"/>
</dbReference>
<dbReference type="InterPro" id="IPR042103">
    <property type="entry name" value="SerRS_1_N_sf"/>
</dbReference>
<evidence type="ECO:0000256" key="3">
    <source>
        <dbReference type="ARBA" id="ARBA00010728"/>
    </source>
</evidence>
<dbReference type="GO" id="GO:0004828">
    <property type="term" value="F:serine-tRNA ligase activity"/>
    <property type="evidence" value="ECO:0007669"/>
    <property type="project" value="UniProtKB-EC"/>
</dbReference>
<evidence type="ECO:0000256" key="8">
    <source>
        <dbReference type="ARBA" id="ARBA00022840"/>
    </source>
</evidence>
<gene>
    <name evidence="18" type="ORF">METZ01_LOCUS162479</name>
</gene>
<keyword evidence="8" id="KW-0067">ATP-binding</keyword>
<organism evidence="18">
    <name type="scientific">marine metagenome</name>
    <dbReference type="NCBI Taxonomy" id="408172"/>
    <lineage>
        <taxon>unclassified sequences</taxon>
        <taxon>metagenomes</taxon>
        <taxon>ecological metagenomes</taxon>
    </lineage>
</organism>
<evidence type="ECO:0000256" key="4">
    <source>
        <dbReference type="ARBA" id="ARBA00012840"/>
    </source>
</evidence>
<keyword evidence="16" id="KW-0175">Coiled coil</keyword>
<sequence>MLDQNVFINDYEETKRRLIRKGVPAEQVEEVNKAIIDRKIFVGEVDGLRAKINEKSKEVGVLYQQGKADEAKELKASIPSLKKQLEAKEKEFKEIDDRRLQLLLMIPNLPDDDCPDGFSKDCNIVLRVEGYNESDYEGKEFKSHWEIGEELGIFDAQRAAKLSGSMFALLRGDGARLHRALIQFALSINNERNEEILPPHFVRPEMMEGTGTLPKFEADAYRFRDDDLWAIPTGEVPLTNLHAGEILSIDELPKRYMAYTVCFRREAGSAGKDTRGMQRLHEFHKVELVRLCTPETVKDEFELLVSDAERPLKMLGLPYRVLDLCGGDVTFSSTRVHDLEVYSPGTKSWLEVSSVGIFSDFQTRRGNSRFRRSDKEKPEFLHSLNGSGLAAPRVWAAVVEHGYQSDGSIKIPDVLVPFMGGQTEIRGS</sequence>
<evidence type="ECO:0000256" key="14">
    <source>
        <dbReference type="ARBA" id="ARBA00047929"/>
    </source>
</evidence>
<evidence type="ECO:0000256" key="12">
    <source>
        <dbReference type="ARBA" id="ARBA00033352"/>
    </source>
</evidence>
<accession>A0A382B762</accession>
<dbReference type="GO" id="GO:0005524">
    <property type="term" value="F:ATP binding"/>
    <property type="evidence" value="ECO:0007669"/>
    <property type="project" value="UniProtKB-KW"/>
</dbReference>
<dbReference type="SUPFAM" id="SSF46589">
    <property type="entry name" value="tRNA-binding arm"/>
    <property type="match status" value="1"/>
</dbReference>
<keyword evidence="10" id="KW-0030">Aminoacyl-tRNA synthetase</keyword>
<dbReference type="PANTHER" id="PTHR43697:SF1">
    <property type="entry name" value="SERINE--TRNA LIGASE"/>
    <property type="match status" value="1"/>
</dbReference>
<keyword evidence="9" id="KW-0648">Protein biosynthesis</keyword>
<dbReference type="InterPro" id="IPR045864">
    <property type="entry name" value="aa-tRNA-synth_II/BPL/LPL"/>
</dbReference>
<evidence type="ECO:0000259" key="17">
    <source>
        <dbReference type="PROSITE" id="PS50862"/>
    </source>
</evidence>